<dbReference type="Gene3D" id="3.40.50.2300">
    <property type="match status" value="2"/>
</dbReference>
<evidence type="ECO:0000256" key="3">
    <source>
        <dbReference type="ARBA" id="ARBA00022475"/>
    </source>
</evidence>
<reference evidence="9" key="1">
    <citation type="submission" date="2020-08" db="EMBL/GenBank/DDBJ databases">
        <title>Genome public.</title>
        <authorList>
            <person name="Liu C."/>
            <person name="Sun Q."/>
        </authorList>
    </citation>
    <scope>NUCLEOTIDE SEQUENCE</scope>
    <source>
        <strain evidence="9">NSJ-54</strain>
    </source>
</reference>
<evidence type="ECO:0000256" key="7">
    <source>
        <dbReference type="SAM" id="SignalP"/>
    </source>
</evidence>
<accession>A0A926E887</accession>
<comment type="caution">
    <text evidence="9">The sequence shown here is derived from an EMBL/GenBank/DDBJ whole genome shotgun (WGS) entry which is preliminary data.</text>
</comment>
<keyword evidence="5" id="KW-0472">Membrane</keyword>
<evidence type="ECO:0000259" key="8">
    <source>
        <dbReference type="Pfam" id="PF02608"/>
    </source>
</evidence>
<dbReference type="GO" id="GO:0005886">
    <property type="term" value="C:plasma membrane"/>
    <property type="evidence" value="ECO:0007669"/>
    <property type="project" value="UniProtKB-SubCell"/>
</dbReference>
<keyword evidence="3" id="KW-1003">Cell membrane</keyword>
<keyword evidence="10" id="KW-1185">Reference proteome</keyword>
<keyword evidence="6" id="KW-0449">Lipoprotein</keyword>
<dbReference type="PANTHER" id="PTHR34296:SF2">
    <property type="entry name" value="ABC TRANSPORTER GUANOSINE-BINDING PROTEIN NUPN"/>
    <property type="match status" value="1"/>
</dbReference>
<evidence type="ECO:0000256" key="6">
    <source>
        <dbReference type="ARBA" id="ARBA00023288"/>
    </source>
</evidence>
<sequence length="339" mass="35632">MAKKLLALILSVLMVVTVFAGCGAKNESSSAAGGNGSGKDVNIAIVFGLGGLGDKSFNDNANEGANKAKDEFGINYQYVEPKEIAEFEGHHRDFAKEAKYDLIIGIGFDQADAINTVAAEFPEQKFLLIDGEAAEAPNVASVTFKDNEKAYLIGIIAGMTTETNKIGMVGGMDIPLINAFAAGYKAGATSVNKDIEVMIKYVGAWNDANTAKELALSMYDAGADIVYQTAGGSGLGVFSAAADKDKLAIGADVNQIPLDPAHIFLSSVRRVDNVVYNEIKAVIDGSFEAGTFVQGFKEGAVSYTTEGAEKETSKEAIEAADKAKQDIIDGKIEVPSTLD</sequence>
<evidence type="ECO:0000313" key="10">
    <source>
        <dbReference type="Proteomes" id="UP000660861"/>
    </source>
</evidence>
<feature type="chain" id="PRO_5039478669" evidence="7">
    <location>
        <begin position="21"/>
        <end position="339"/>
    </location>
</feature>
<organism evidence="9 10">
    <name type="scientific">Zongyangia hominis</name>
    <dbReference type="NCBI Taxonomy" id="2763677"/>
    <lineage>
        <taxon>Bacteria</taxon>
        <taxon>Bacillati</taxon>
        <taxon>Bacillota</taxon>
        <taxon>Clostridia</taxon>
        <taxon>Eubacteriales</taxon>
        <taxon>Oscillospiraceae</taxon>
        <taxon>Zongyangia</taxon>
    </lineage>
</organism>
<feature type="signal peptide" evidence="7">
    <location>
        <begin position="1"/>
        <end position="20"/>
    </location>
</feature>
<dbReference type="InterPro" id="IPR028082">
    <property type="entry name" value="Peripla_BP_I"/>
</dbReference>
<comment type="similarity">
    <text evidence="2">Belongs to the BMP lipoprotein family.</text>
</comment>
<dbReference type="EMBL" id="JACRTC010000001">
    <property type="protein sequence ID" value="MBC8569690.1"/>
    <property type="molecule type" value="Genomic_DNA"/>
</dbReference>
<dbReference type="InterPro" id="IPR050957">
    <property type="entry name" value="BMP_lipoprotein"/>
</dbReference>
<dbReference type="CDD" id="cd19964">
    <property type="entry name" value="PBP1_BMP-like"/>
    <property type="match status" value="1"/>
</dbReference>
<dbReference type="RefSeq" id="WP_262396785.1">
    <property type="nucleotide sequence ID" value="NZ_JACRTC010000001.1"/>
</dbReference>
<evidence type="ECO:0000256" key="1">
    <source>
        <dbReference type="ARBA" id="ARBA00004193"/>
    </source>
</evidence>
<evidence type="ECO:0000256" key="2">
    <source>
        <dbReference type="ARBA" id="ARBA00008610"/>
    </source>
</evidence>
<dbReference type="SUPFAM" id="SSF53822">
    <property type="entry name" value="Periplasmic binding protein-like I"/>
    <property type="match status" value="1"/>
</dbReference>
<dbReference type="PROSITE" id="PS51257">
    <property type="entry name" value="PROKAR_LIPOPROTEIN"/>
    <property type="match status" value="1"/>
</dbReference>
<proteinExistence type="inferred from homology"/>
<comment type="subcellular location">
    <subcellularLocation>
        <location evidence="1">Cell membrane</location>
        <topology evidence="1">Lipid-anchor</topology>
    </subcellularLocation>
</comment>
<dbReference type="InterPro" id="IPR003760">
    <property type="entry name" value="PnrA-like"/>
</dbReference>
<evidence type="ECO:0000256" key="5">
    <source>
        <dbReference type="ARBA" id="ARBA00023136"/>
    </source>
</evidence>
<dbReference type="AlphaFoldDB" id="A0A926E887"/>
<evidence type="ECO:0000256" key="4">
    <source>
        <dbReference type="ARBA" id="ARBA00022729"/>
    </source>
</evidence>
<gene>
    <name evidence="9" type="ORF">H8709_02480</name>
</gene>
<dbReference type="Pfam" id="PF02608">
    <property type="entry name" value="Bmp"/>
    <property type="match status" value="1"/>
</dbReference>
<keyword evidence="4 7" id="KW-0732">Signal</keyword>
<evidence type="ECO:0000313" key="9">
    <source>
        <dbReference type="EMBL" id="MBC8569690.1"/>
    </source>
</evidence>
<name>A0A926E887_9FIRM</name>
<dbReference type="PANTHER" id="PTHR34296">
    <property type="entry name" value="TRANSCRIPTIONAL ACTIVATOR PROTEIN MED"/>
    <property type="match status" value="1"/>
</dbReference>
<dbReference type="Proteomes" id="UP000660861">
    <property type="component" value="Unassembled WGS sequence"/>
</dbReference>
<feature type="domain" description="ABC transporter substrate-binding protein PnrA-like" evidence="8">
    <location>
        <begin position="46"/>
        <end position="336"/>
    </location>
</feature>
<protein>
    <submittedName>
        <fullName evidence="9">BMP family ABC transporter substrate-binding protein</fullName>
    </submittedName>
</protein>